<evidence type="ECO:0000256" key="6">
    <source>
        <dbReference type="ARBA" id="ARBA00023163"/>
    </source>
</evidence>
<comment type="subcellular location">
    <subcellularLocation>
        <location evidence="1 8">Nucleus</location>
    </subcellularLocation>
</comment>
<dbReference type="SMART" id="SM00574">
    <property type="entry name" value="POX"/>
    <property type="match status" value="1"/>
</dbReference>
<keyword evidence="9" id="KW-0175">Coiled coil</keyword>
<dbReference type="InterPro" id="IPR001356">
    <property type="entry name" value="HD"/>
</dbReference>
<evidence type="ECO:0000259" key="11">
    <source>
        <dbReference type="PROSITE" id="PS50071"/>
    </source>
</evidence>
<keyword evidence="4 8" id="KW-0238">DNA-binding</keyword>
<evidence type="ECO:0000256" key="5">
    <source>
        <dbReference type="ARBA" id="ARBA00023155"/>
    </source>
</evidence>
<accession>A0A2G9HAC1</accession>
<dbReference type="GO" id="GO:0006355">
    <property type="term" value="P:regulation of DNA-templated transcription"/>
    <property type="evidence" value="ECO:0007669"/>
    <property type="project" value="InterPro"/>
</dbReference>
<dbReference type="InterPro" id="IPR009057">
    <property type="entry name" value="Homeodomain-like_sf"/>
</dbReference>
<feature type="compositionally biased region" description="Polar residues" evidence="10">
    <location>
        <begin position="105"/>
        <end position="116"/>
    </location>
</feature>
<feature type="coiled-coil region" evidence="9">
    <location>
        <begin position="156"/>
        <end position="183"/>
    </location>
</feature>
<feature type="compositionally biased region" description="Polar residues" evidence="10">
    <location>
        <begin position="390"/>
        <end position="415"/>
    </location>
</feature>
<evidence type="ECO:0000256" key="8">
    <source>
        <dbReference type="PROSITE-ProRule" id="PRU00108"/>
    </source>
</evidence>
<dbReference type="Proteomes" id="UP000231279">
    <property type="component" value="Unassembled WGS sequence"/>
</dbReference>
<dbReference type="PROSITE" id="PS50071">
    <property type="entry name" value="HOMEOBOX_2"/>
    <property type="match status" value="1"/>
</dbReference>
<dbReference type="Gene3D" id="1.10.10.60">
    <property type="entry name" value="Homeodomain-like"/>
    <property type="match status" value="1"/>
</dbReference>
<dbReference type="AlphaFoldDB" id="A0A2G9HAC1"/>
<feature type="DNA-binding region" description="Homeobox" evidence="8">
    <location>
        <begin position="271"/>
        <end position="333"/>
    </location>
</feature>
<dbReference type="STRING" id="429701.A0A2G9HAC1"/>
<dbReference type="GO" id="GO:0003677">
    <property type="term" value="F:DNA binding"/>
    <property type="evidence" value="ECO:0007669"/>
    <property type="project" value="UniProtKB-UniRule"/>
</dbReference>
<keyword evidence="7 8" id="KW-0539">Nucleus</keyword>
<feature type="region of interest" description="Disordered" evidence="10">
    <location>
        <begin position="342"/>
        <end position="418"/>
    </location>
</feature>
<dbReference type="PANTHER" id="PTHR11850">
    <property type="entry name" value="HOMEOBOX PROTEIN TRANSCRIPTION FACTORS"/>
    <property type="match status" value="1"/>
</dbReference>
<dbReference type="InterPro" id="IPR008422">
    <property type="entry name" value="KN_HD"/>
</dbReference>
<feature type="compositionally biased region" description="Basic and acidic residues" evidence="10">
    <location>
        <begin position="342"/>
        <end position="356"/>
    </location>
</feature>
<name>A0A2G9HAC1_9LAMI</name>
<keyword evidence="5 8" id="KW-0371">Homeobox</keyword>
<dbReference type="Pfam" id="PF07526">
    <property type="entry name" value="POX"/>
    <property type="match status" value="1"/>
</dbReference>
<reference evidence="13" key="1">
    <citation type="journal article" date="2018" name="Gigascience">
        <title>Genome assembly of the Pink Ipe (Handroanthus impetiginosus, Bignoniaceae), a highly valued, ecologically keystone Neotropical timber forest tree.</title>
        <authorList>
            <person name="Silva-Junior O.B."/>
            <person name="Grattapaglia D."/>
            <person name="Novaes E."/>
            <person name="Collevatti R.G."/>
        </authorList>
    </citation>
    <scope>NUCLEOTIDE SEQUENCE [LARGE SCALE GENOMIC DNA]</scope>
    <source>
        <strain evidence="13">cv. UFG-1</strain>
    </source>
</reference>
<dbReference type="OrthoDB" id="10056939at2759"/>
<keyword evidence="6" id="KW-0804">Transcription</keyword>
<organism evidence="12 13">
    <name type="scientific">Handroanthus impetiginosus</name>
    <dbReference type="NCBI Taxonomy" id="429701"/>
    <lineage>
        <taxon>Eukaryota</taxon>
        <taxon>Viridiplantae</taxon>
        <taxon>Streptophyta</taxon>
        <taxon>Embryophyta</taxon>
        <taxon>Tracheophyta</taxon>
        <taxon>Spermatophyta</taxon>
        <taxon>Magnoliopsida</taxon>
        <taxon>eudicotyledons</taxon>
        <taxon>Gunneridae</taxon>
        <taxon>Pentapetalae</taxon>
        <taxon>asterids</taxon>
        <taxon>lamiids</taxon>
        <taxon>Lamiales</taxon>
        <taxon>Bignoniaceae</taxon>
        <taxon>Crescentiina</taxon>
        <taxon>Tabebuia alliance</taxon>
        <taxon>Handroanthus</taxon>
    </lineage>
</organism>
<feature type="compositionally biased region" description="Polar residues" evidence="10">
    <location>
        <begin position="357"/>
        <end position="373"/>
    </location>
</feature>
<evidence type="ECO:0000313" key="13">
    <source>
        <dbReference type="Proteomes" id="UP000231279"/>
    </source>
</evidence>
<gene>
    <name evidence="12" type="ORF">CDL12_12896</name>
</gene>
<evidence type="ECO:0000256" key="9">
    <source>
        <dbReference type="SAM" id="Coils"/>
    </source>
</evidence>
<comment type="caution">
    <text evidence="12">The sequence shown here is derived from an EMBL/GenBank/DDBJ whole genome shotgun (WGS) entry which is preliminary data.</text>
</comment>
<feature type="compositionally biased region" description="Low complexity" evidence="10">
    <location>
        <begin position="13"/>
        <end position="27"/>
    </location>
</feature>
<dbReference type="SMART" id="SM00389">
    <property type="entry name" value="HOX"/>
    <property type="match status" value="1"/>
</dbReference>
<feature type="domain" description="Homeobox" evidence="11">
    <location>
        <begin position="269"/>
        <end position="332"/>
    </location>
</feature>
<evidence type="ECO:0000256" key="7">
    <source>
        <dbReference type="ARBA" id="ARBA00023242"/>
    </source>
</evidence>
<evidence type="ECO:0000256" key="4">
    <source>
        <dbReference type="ARBA" id="ARBA00023125"/>
    </source>
</evidence>
<keyword evidence="3" id="KW-0805">Transcription regulation</keyword>
<dbReference type="Pfam" id="PF05920">
    <property type="entry name" value="Homeobox_KN"/>
    <property type="match status" value="1"/>
</dbReference>
<proteinExistence type="inferred from homology"/>
<evidence type="ECO:0000256" key="1">
    <source>
        <dbReference type="ARBA" id="ARBA00004123"/>
    </source>
</evidence>
<feature type="region of interest" description="Disordered" evidence="10">
    <location>
        <begin position="102"/>
        <end position="152"/>
    </location>
</feature>
<dbReference type="SUPFAM" id="SSF46689">
    <property type="entry name" value="Homeodomain-like"/>
    <property type="match status" value="1"/>
</dbReference>
<sequence length="599" mass="64996">MDLGAARDVTRAQQGLSLSLSSQQPPGYGSFRPEREVPSQPLVTVVSPPRGGDDVRVSGGSPSSASGISNGVNGVQHALLSSKYLKAAQELLDEVVNVGKGAKSATESSKGTNGQPKNIGDTSPAAAAAPAATSGDGQSGGEGSAKRGPELTTAERQEIQMKKAKLVNMLDEVEQRYRQYHHQMQIVISWFEQAAGIGSAKTYTALALQTISKQFRCLKDAILGQIRAASKSLGEEDSLEGKIEGSRLKYVDNQIRQQRALQQLGMIQHNAWRPQRGLPERSVSVLRAWLFEHFLHPYPKDSDKLMLAKQTGLTRSQVSNWFINARVRLWKPMVEDMYTEEMKDHEKNASEDKTTKSEQQTNEDSSSKSTAPQPKSPGPEHQNKKFILKQDSSSNNNPINQNTPQVTSPSGTATIRNIPGFNLIGSSEIESITQGSPKKLRNTDILHSNTIPSMNMDTKQPTEPDSDNISMKFGNDQRQGRDGFTLMGAPTNFIGGFGSYPIGELGRFGAEQFQAPYSGNGVSLTLGLPHCENLSISGAHQSFLPNQSIQLGRGVEIGETNDFSGMSTQTNAHSSNVYDSINIQNRKGFAAQLLPDFVA</sequence>
<dbReference type="GO" id="GO:0005634">
    <property type="term" value="C:nucleus"/>
    <property type="evidence" value="ECO:0007669"/>
    <property type="project" value="UniProtKB-SubCell"/>
</dbReference>
<dbReference type="FunFam" id="1.10.10.60:FF:000117">
    <property type="entry name" value="BEL1-like homeodomain protein 9"/>
    <property type="match status" value="1"/>
</dbReference>
<keyword evidence="13" id="KW-1185">Reference proteome</keyword>
<evidence type="ECO:0000256" key="3">
    <source>
        <dbReference type="ARBA" id="ARBA00023015"/>
    </source>
</evidence>
<feature type="region of interest" description="Disordered" evidence="10">
    <location>
        <begin position="1"/>
        <end position="69"/>
    </location>
</feature>
<protein>
    <submittedName>
        <fullName evidence="12">Transcription factor MEIS1</fullName>
    </submittedName>
</protein>
<dbReference type="CDD" id="cd00086">
    <property type="entry name" value="homeodomain"/>
    <property type="match status" value="1"/>
</dbReference>
<comment type="similarity">
    <text evidence="2">Belongs to the TALE/BELL homeobox family.</text>
</comment>
<evidence type="ECO:0000313" key="12">
    <source>
        <dbReference type="EMBL" id="PIN14477.1"/>
    </source>
</evidence>
<feature type="compositionally biased region" description="Low complexity" evidence="10">
    <location>
        <begin position="58"/>
        <end position="69"/>
    </location>
</feature>
<dbReference type="InterPro" id="IPR006563">
    <property type="entry name" value="POX_dom"/>
</dbReference>
<evidence type="ECO:0000256" key="10">
    <source>
        <dbReference type="SAM" id="MobiDB-lite"/>
    </source>
</evidence>
<dbReference type="EMBL" id="NKXS01002272">
    <property type="protein sequence ID" value="PIN14477.1"/>
    <property type="molecule type" value="Genomic_DNA"/>
</dbReference>
<evidence type="ECO:0000256" key="2">
    <source>
        <dbReference type="ARBA" id="ARBA00006454"/>
    </source>
</evidence>
<dbReference type="InterPro" id="IPR050224">
    <property type="entry name" value="TALE_homeobox"/>
</dbReference>